<comment type="similarity">
    <text evidence="1">Belongs to the short-chain dehydrogenases/reductases (SDR) family.</text>
</comment>
<dbReference type="GO" id="GO:0016491">
    <property type="term" value="F:oxidoreductase activity"/>
    <property type="evidence" value="ECO:0007669"/>
    <property type="project" value="UniProtKB-KW"/>
</dbReference>
<dbReference type="InterPro" id="IPR002347">
    <property type="entry name" value="SDR_fam"/>
</dbReference>
<dbReference type="RefSeq" id="WP_207597131.1">
    <property type="nucleotide sequence ID" value="NZ_CP165735.1"/>
</dbReference>
<dbReference type="Gene3D" id="3.40.50.720">
    <property type="entry name" value="NAD(P)-binding Rossmann-like Domain"/>
    <property type="match status" value="1"/>
</dbReference>
<dbReference type="AlphaFoldDB" id="A0AB39YVI6"/>
<dbReference type="PRINTS" id="PR00081">
    <property type="entry name" value="GDHRDH"/>
</dbReference>
<dbReference type="InterPro" id="IPR036291">
    <property type="entry name" value="NAD(P)-bd_dom_sf"/>
</dbReference>
<evidence type="ECO:0000256" key="2">
    <source>
        <dbReference type="ARBA" id="ARBA00023002"/>
    </source>
</evidence>
<organism evidence="3">
    <name type="scientific">Paenarthrobacter sp. AMU7</name>
    <dbReference type="NCBI Taxonomy" id="3162492"/>
    <lineage>
        <taxon>Bacteria</taxon>
        <taxon>Bacillati</taxon>
        <taxon>Actinomycetota</taxon>
        <taxon>Actinomycetes</taxon>
        <taxon>Micrococcales</taxon>
        <taxon>Micrococcaceae</taxon>
        <taxon>Paenarthrobacter</taxon>
    </lineage>
</organism>
<proteinExistence type="inferred from homology"/>
<dbReference type="PANTHER" id="PTHR43639">
    <property type="entry name" value="OXIDOREDUCTASE, SHORT-CHAIN DEHYDROGENASE/REDUCTASE FAMILY (AFU_ORTHOLOGUE AFUA_5G02870)"/>
    <property type="match status" value="1"/>
</dbReference>
<keyword evidence="2" id="KW-0560">Oxidoreductase</keyword>
<name>A0AB39YVI6_9MICC</name>
<dbReference type="SUPFAM" id="SSF51735">
    <property type="entry name" value="NAD(P)-binding Rossmann-fold domains"/>
    <property type="match status" value="1"/>
</dbReference>
<sequence>MAEDTVPGVGTVIVTGASRGIGAAVAHAAARAGYAVVVNYSEDSAGAKNVAEDIIGLGGRALAVQADVSRPADVVRLFDEAAALGQVTAVINNAAITGNLIGPLVGVPAETIQRVVDVNVSGMIHMCQEAVRRLSTDNGGSGGSIVNISSTATKAGSPGTWVHYAATKGAVDVLTVGLAAEVAKQGIRVNAVAPGSTNTGLHAAAGMPDRVERLNPTIPMGRGAEPEEVAAAVLWLTSAEAGYITGAVLPVSGGR</sequence>
<dbReference type="Pfam" id="PF13561">
    <property type="entry name" value="adh_short_C2"/>
    <property type="match status" value="1"/>
</dbReference>
<dbReference type="EMBL" id="CP165735">
    <property type="protein sequence ID" value="XDV73287.1"/>
    <property type="molecule type" value="Genomic_DNA"/>
</dbReference>
<dbReference type="PANTHER" id="PTHR43639:SF1">
    <property type="entry name" value="SHORT-CHAIN DEHYDROGENASE_REDUCTASE FAMILY PROTEIN"/>
    <property type="match status" value="1"/>
</dbReference>
<dbReference type="FunFam" id="3.40.50.720:FF:000084">
    <property type="entry name" value="Short-chain dehydrogenase reductase"/>
    <property type="match status" value="1"/>
</dbReference>
<evidence type="ECO:0000256" key="1">
    <source>
        <dbReference type="ARBA" id="ARBA00006484"/>
    </source>
</evidence>
<reference evidence="3" key="1">
    <citation type="submission" date="2024-07" db="EMBL/GenBank/DDBJ databases">
        <authorList>
            <person name="Li J."/>
            <person name="Wei H."/>
            <person name="Ma J."/>
        </authorList>
    </citation>
    <scope>NUCLEOTIDE SEQUENCE</scope>
    <source>
        <strain evidence="3">AMU7</strain>
    </source>
</reference>
<accession>A0AB39YVI6</accession>
<evidence type="ECO:0000313" key="3">
    <source>
        <dbReference type="EMBL" id="XDV73287.1"/>
    </source>
</evidence>
<dbReference type="PRINTS" id="PR00080">
    <property type="entry name" value="SDRFAMILY"/>
</dbReference>
<gene>
    <name evidence="3" type="ORF">ABQM86_09050</name>
</gene>
<protein>
    <submittedName>
        <fullName evidence="3">SDR family oxidoreductase</fullName>
    </submittedName>
</protein>